<gene>
    <name evidence="1" type="ORF">NECHADRAFT_84973</name>
</gene>
<evidence type="ECO:0000313" key="2">
    <source>
        <dbReference type="Proteomes" id="UP000005206"/>
    </source>
</evidence>
<protein>
    <submittedName>
        <fullName evidence="1">Uncharacterized protein</fullName>
    </submittedName>
</protein>
<reference evidence="1 2" key="1">
    <citation type="journal article" date="2009" name="PLoS Genet.">
        <title>The genome of Nectria haematococca: contribution of supernumerary chromosomes to gene expansion.</title>
        <authorList>
            <person name="Coleman J.J."/>
            <person name="Rounsley S.D."/>
            <person name="Rodriguez-Carres M."/>
            <person name="Kuo A."/>
            <person name="Wasmann C.C."/>
            <person name="Grimwood J."/>
            <person name="Schmutz J."/>
            <person name="Taga M."/>
            <person name="White G.J."/>
            <person name="Zhou S."/>
            <person name="Schwartz D.C."/>
            <person name="Freitag M."/>
            <person name="Ma L.J."/>
            <person name="Danchin E.G."/>
            <person name="Henrissat B."/>
            <person name="Coutinho P.M."/>
            <person name="Nelson D.R."/>
            <person name="Straney D."/>
            <person name="Napoli C.A."/>
            <person name="Barker B.M."/>
            <person name="Gribskov M."/>
            <person name="Rep M."/>
            <person name="Kroken S."/>
            <person name="Molnar I."/>
            <person name="Rensing C."/>
            <person name="Kennell J.C."/>
            <person name="Zamora J."/>
            <person name="Farman M.L."/>
            <person name="Selker E.U."/>
            <person name="Salamov A."/>
            <person name="Shapiro H."/>
            <person name="Pangilinan J."/>
            <person name="Lindquist E."/>
            <person name="Lamers C."/>
            <person name="Grigoriev I.V."/>
            <person name="Geiser D.M."/>
            <person name="Covert S.F."/>
            <person name="Temporini E."/>
            <person name="Vanetten H.D."/>
        </authorList>
    </citation>
    <scope>NUCLEOTIDE SEQUENCE [LARGE SCALE GENOMIC DNA]</scope>
    <source>
        <strain evidence="2">ATCC MYA-4622 / CBS 123669 / FGSC 9596 / NRRL 45880 / 77-13-4</strain>
    </source>
</reference>
<dbReference type="VEuPathDB" id="FungiDB:NECHADRAFT_84973"/>
<dbReference type="GeneID" id="9674935"/>
<sequence length="172" mass="18630">MATPSNTTAPLLNHPEDVAQERARNFIDGLVTRFEAARQCTTPGCTFNNIRGAGTCENCGSAMSNSIVGFEQALVSAVLHEMAEEAPFVHPSNSSLHNACAAATGLAQDRRRDPLDFWRRNSPQGIIDEYFRALAAVKAGEMGSGNWTLEMNTTGRFKAQIGIASLEELRDT</sequence>
<proteinExistence type="predicted"/>
<dbReference type="KEGG" id="nhe:NECHADRAFT_84973"/>
<dbReference type="InParanoid" id="C7YUM4"/>
<dbReference type="RefSeq" id="XP_003050543.1">
    <property type="nucleotide sequence ID" value="XM_003050497.1"/>
</dbReference>
<keyword evidence="2" id="KW-1185">Reference proteome</keyword>
<dbReference type="AlphaFoldDB" id="C7YUM4"/>
<dbReference type="Proteomes" id="UP000005206">
    <property type="component" value="Chromosome 9"/>
</dbReference>
<evidence type="ECO:0000313" key="1">
    <source>
        <dbReference type="EMBL" id="EEU44830.1"/>
    </source>
</evidence>
<dbReference type="EMBL" id="GG698900">
    <property type="protein sequence ID" value="EEU44830.1"/>
    <property type="molecule type" value="Genomic_DNA"/>
</dbReference>
<organism evidence="1 2">
    <name type="scientific">Fusarium vanettenii (strain ATCC MYA-4622 / CBS 123669 / FGSC 9596 / NRRL 45880 / 77-13-4)</name>
    <name type="common">Fusarium solani subsp. pisi</name>
    <dbReference type="NCBI Taxonomy" id="660122"/>
    <lineage>
        <taxon>Eukaryota</taxon>
        <taxon>Fungi</taxon>
        <taxon>Dikarya</taxon>
        <taxon>Ascomycota</taxon>
        <taxon>Pezizomycotina</taxon>
        <taxon>Sordariomycetes</taxon>
        <taxon>Hypocreomycetidae</taxon>
        <taxon>Hypocreales</taxon>
        <taxon>Nectriaceae</taxon>
        <taxon>Fusarium</taxon>
        <taxon>Fusarium solani species complex</taxon>
        <taxon>Fusarium vanettenii</taxon>
    </lineage>
</organism>
<name>C7YUM4_FUSV7</name>
<dbReference type="HOGENOM" id="CLU_1555681_0_0_1"/>
<accession>C7YUM4</accession>